<dbReference type="GO" id="GO:0009263">
    <property type="term" value="P:deoxyribonucleotide biosynthetic process"/>
    <property type="evidence" value="ECO:0007669"/>
    <property type="project" value="UniProtKB-KW"/>
</dbReference>
<evidence type="ECO:0000256" key="12">
    <source>
        <dbReference type="ARBA" id="ARBA00025437"/>
    </source>
</evidence>
<comment type="catalytic activity">
    <reaction evidence="13 14">
        <text>a 2'-deoxyribonucleoside 5'-diphosphate + [thioredoxin]-disulfide + H2O = a ribonucleoside 5'-diphosphate + [thioredoxin]-dithiol</text>
        <dbReference type="Rhea" id="RHEA:23252"/>
        <dbReference type="Rhea" id="RHEA-COMP:10698"/>
        <dbReference type="Rhea" id="RHEA-COMP:10700"/>
        <dbReference type="ChEBI" id="CHEBI:15377"/>
        <dbReference type="ChEBI" id="CHEBI:29950"/>
        <dbReference type="ChEBI" id="CHEBI:50058"/>
        <dbReference type="ChEBI" id="CHEBI:57930"/>
        <dbReference type="ChEBI" id="CHEBI:73316"/>
        <dbReference type="EC" id="1.17.4.1"/>
    </reaction>
</comment>
<dbReference type="NCBIfam" id="TIGR02504">
    <property type="entry name" value="NrdJ_Z"/>
    <property type="match status" value="1"/>
</dbReference>
<evidence type="ECO:0000256" key="3">
    <source>
        <dbReference type="ARBA" id="ARBA00022628"/>
    </source>
</evidence>
<evidence type="ECO:0000256" key="4">
    <source>
        <dbReference type="ARBA" id="ARBA00022634"/>
    </source>
</evidence>
<evidence type="ECO:0000256" key="15">
    <source>
        <dbReference type="SAM" id="MobiDB-lite"/>
    </source>
</evidence>
<evidence type="ECO:0000259" key="17">
    <source>
        <dbReference type="Pfam" id="PF02867"/>
    </source>
</evidence>
<gene>
    <name evidence="19" type="primary">nrd</name>
    <name evidence="19" type="ORF">SBF1_2470004</name>
</gene>
<evidence type="ECO:0000259" key="18">
    <source>
        <dbReference type="Pfam" id="PF12637"/>
    </source>
</evidence>
<dbReference type="Pfam" id="PF02867">
    <property type="entry name" value="Ribonuc_red_lgC"/>
    <property type="match status" value="2"/>
</dbReference>
<dbReference type="EMBL" id="OMOF01000165">
    <property type="protein sequence ID" value="SPF41246.1"/>
    <property type="molecule type" value="Genomic_DNA"/>
</dbReference>
<dbReference type="FunFam" id="3.20.70.20:FF:000018">
    <property type="entry name" value="Vitamin B12-dependent ribonucleotide reductase"/>
    <property type="match status" value="1"/>
</dbReference>
<dbReference type="Gene3D" id="3.20.70.20">
    <property type="match status" value="1"/>
</dbReference>
<dbReference type="GO" id="GO:0005524">
    <property type="term" value="F:ATP binding"/>
    <property type="evidence" value="ECO:0007669"/>
    <property type="project" value="UniProtKB-KW"/>
</dbReference>
<evidence type="ECO:0000256" key="10">
    <source>
        <dbReference type="ARBA" id="ARBA00023285"/>
    </source>
</evidence>
<dbReference type="UniPathway" id="UPA00326"/>
<evidence type="ECO:0000256" key="7">
    <source>
        <dbReference type="ARBA" id="ARBA00023002"/>
    </source>
</evidence>
<proteinExistence type="inferred from homology"/>
<feature type="domain" description="TSCPD" evidence="18">
    <location>
        <begin position="648"/>
        <end position="748"/>
    </location>
</feature>
<comment type="function">
    <text evidence="11">Provides the precursors necessary for DNA synthesis. Catalyzes the biosynthesis of deoxyribonucleotides from the corresponding ribonucleotides.</text>
</comment>
<feature type="domain" description="Ribonucleotide reductase large subunit N-terminal" evidence="16">
    <location>
        <begin position="41"/>
        <end position="123"/>
    </location>
</feature>
<dbReference type="EC" id="1.17.4.1" evidence="14"/>
<dbReference type="Proteomes" id="UP000238916">
    <property type="component" value="Unassembled WGS sequence"/>
</dbReference>
<evidence type="ECO:0000256" key="11">
    <source>
        <dbReference type="ARBA" id="ARBA00024942"/>
    </source>
</evidence>
<evidence type="ECO:0000256" key="14">
    <source>
        <dbReference type="RuleBase" id="RU364064"/>
    </source>
</evidence>
<feature type="domain" description="Ribonucleotide reductase large subunit C-terminal" evidence="17">
    <location>
        <begin position="126"/>
        <end position="445"/>
    </location>
</feature>
<organism evidence="19 20">
    <name type="scientific">Candidatus Desulfosporosinus infrequens</name>
    <dbReference type="NCBI Taxonomy" id="2043169"/>
    <lineage>
        <taxon>Bacteria</taxon>
        <taxon>Bacillati</taxon>
        <taxon>Bacillota</taxon>
        <taxon>Clostridia</taxon>
        <taxon>Eubacteriales</taxon>
        <taxon>Desulfitobacteriaceae</taxon>
        <taxon>Desulfosporosinus</taxon>
    </lineage>
</organism>
<evidence type="ECO:0000256" key="8">
    <source>
        <dbReference type="ARBA" id="ARBA00023116"/>
    </source>
</evidence>
<evidence type="ECO:0000259" key="16">
    <source>
        <dbReference type="Pfam" id="PF00317"/>
    </source>
</evidence>
<keyword evidence="3 14" id="KW-0846">Cobalamin</keyword>
<keyword evidence="7 14" id="KW-0560">Oxidoreductase</keyword>
<name>A0A2U3KNL1_9FIRM</name>
<keyword evidence="4 14" id="KW-0237">DNA synthesis</keyword>
<dbReference type="SUPFAM" id="SSF48168">
    <property type="entry name" value="R1 subunit of ribonucleotide reductase, N-terminal domain"/>
    <property type="match status" value="1"/>
</dbReference>
<evidence type="ECO:0000256" key="6">
    <source>
        <dbReference type="ARBA" id="ARBA00022840"/>
    </source>
</evidence>
<feature type="region of interest" description="Disordered" evidence="15">
    <location>
        <begin position="605"/>
        <end position="628"/>
    </location>
</feature>
<feature type="compositionally biased region" description="Polar residues" evidence="15">
    <location>
        <begin position="605"/>
        <end position="627"/>
    </location>
</feature>
<dbReference type="GO" id="GO:0071897">
    <property type="term" value="P:DNA biosynthetic process"/>
    <property type="evidence" value="ECO:0007669"/>
    <property type="project" value="UniProtKB-KW"/>
</dbReference>
<feature type="domain" description="Ribonucleotide reductase large subunit C-terminal" evidence="17">
    <location>
        <begin position="448"/>
        <end position="594"/>
    </location>
</feature>
<dbReference type="PANTHER" id="PTHR43371">
    <property type="entry name" value="VITAMIN B12-DEPENDENT RIBONUCLEOTIDE REDUCTASE"/>
    <property type="match status" value="1"/>
</dbReference>
<accession>A0A2U3KNL1</accession>
<dbReference type="InterPro" id="IPR000788">
    <property type="entry name" value="RNR_lg_C"/>
</dbReference>
<evidence type="ECO:0000256" key="1">
    <source>
        <dbReference type="ARBA" id="ARBA00001922"/>
    </source>
</evidence>
<dbReference type="AlphaFoldDB" id="A0A2U3KNL1"/>
<dbReference type="InterPro" id="IPR050862">
    <property type="entry name" value="RdRp_reductase_class-2"/>
</dbReference>
<dbReference type="Pfam" id="PF00317">
    <property type="entry name" value="Ribonuc_red_lgN"/>
    <property type="match status" value="1"/>
</dbReference>
<dbReference type="CDD" id="cd20336">
    <property type="entry name" value="Rcat_RBR"/>
    <property type="match status" value="1"/>
</dbReference>
<evidence type="ECO:0000256" key="13">
    <source>
        <dbReference type="ARBA" id="ARBA00047754"/>
    </source>
</evidence>
<dbReference type="PANTHER" id="PTHR43371:SF1">
    <property type="entry name" value="RIBONUCLEOSIDE-DIPHOSPHATE REDUCTASE"/>
    <property type="match status" value="1"/>
</dbReference>
<keyword evidence="5 14" id="KW-0547">Nucleotide-binding</keyword>
<dbReference type="NCBIfam" id="NF006417">
    <property type="entry name" value="PRK08665.1"/>
    <property type="match status" value="1"/>
</dbReference>
<evidence type="ECO:0000313" key="19">
    <source>
        <dbReference type="EMBL" id="SPF41246.1"/>
    </source>
</evidence>
<dbReference type="PRINTS" id="PR01183">
    <property type="entry name" value="RIBORDTASEM1"/>
</dbReference>
<keyword evidence="8" id="KW-0215">Deoxyribonucleotide synthesis</keyword>
<dbReference type="InterPro" id="IPR008926">
    <property type="entry name" value="RNR_R1-su_N"/>
</dbReference>
<keyword evidence="10 14" id="KW-0170">Cobalt</keyword>
<dbReference type="GO" id="GO:0031419">
    <property type="term" value="F:cobalamin binding"/>
    <property type="evidence" value="ECO:0007669"/>
    <property type="project" value="UniProtKB-KW"/>
</dbReference>
<keyword evidence="9" id="KW-1015">Disulfide bond</keyword>
<evidence type="ECO:0000256" key="5">
    <source>
        <dbReference type="ARBA" id="ARBA00022741"/>
    </source>
</evidence>
<reference evidence="20" key="1">
    <citation type="submission" date="2018-02" db="EMBL/GenBank/DDBJ databases">
        <authorList>
            <person name="Hausmann B."/>
        </authorList>
    </citation>
    <scope>NUCLEOTIDE SEQUENCE [LARGE SCALE GENOMIC DNA]</scope>
    <source>
        <strain evidence="20">Peat soil MAG SbF1</strain>
    </source>
</reference>
<comment type="similarity">
    <text evidence="2 14">Belongs to the ribonucleoside diphosphate reductase class-2 family.</text>
</comment>
<dbReference type="GO" id="GO:0004748">
    <property type="term" value="F:ribonucleoside-diphosphate reductase activity, thioredoxin disulfide as acceptor"/>
    <property type="evidence" value="ECO:0007669"/>
    <property type="project" value="UniProtKB-EC"/>
</dbReference>
<dbReference type="InterPro" id="IPR013509">
    <property type="entry name" value="RNR_lsu_N"/>
</dbReference>
<dbReference type="SUPFAM" id="SSF51998">
    <property type="entry name" value="PFL-like glycyl radical enzymes"/>
    <property type="match status" value="1"/>
</dbReference>
<dbReference type="Pfam" id="PF12637">
    <property type="entry name" value="TSCPD"/>
    <property type="match status" value="1"/>
</dbReference>
<comment type="function">
    <text evidence="12 14">Catalyzes the reduction of ribonucleotides to deoxyribonucleotides. May function to provide a pool of deoxyribonucleotide precursors for DNA repair during oxygen limitation and/or for immediate growth after restoration of oxygen.</text>
</comment>
<comment type="cofactor">
    <cofactor evidence="1 14">
        <name>adenosylcob(III)alamin</name>
        <dbReference type="ChEBI" id="CHEBI:18408"/>
    </cofactor>
</comment>
<dbReference type="InterPro" id="IPR024434">
    <property type="entry name" value="TSCPD_dom"/>
</dbReference>
<keyword evidence="6" id="KW-0067">ATP-binding</keyword>
<evidence type="ECO:0000313" key="20">
    <source>
        <dbReference type="Proteomes" id="UP000238916"/>
    </source>
</evidence>
<dbReference type="CDD" id="cd02888">
    <property type="entry name" value="RNR_II_dimer"/>
    <property type="match status" value="1"/>
</dbReference>
<dbReference type="InterPro" id="IPR013344">
    <property type="entry name" value="RNR_NrdJ/NrdZ"/>
</dbReference>
<sequence length="822" mass="90003">MSLLKSERPLIRRTNRNSYEGKLGFVLSFEGQVPETWPKANLTPNARVVLAKRYLKQENGKVVETAEDMLFRVACVVAHIEEDKYGKSKEETEALAKEFYNMMANLEFMPNSPTLMNAGRDLGQLSACFVLPIEDSMEQIFDAIKNAAIIHKSGGGTGFSFSRLRPKNSMVRSTGGVASGPISFMKVFNSATEAVKQGGTRRGANMGILRVDHPDILDFIQCKEDNKEITNFNISVGITEEFMLAVREGRPYDLIDPHTGLVAGKLSAPEIFNKIVDHAWQNGEPGIVFLDRLNEGNPTPLQGEIEATNPCGEQPLLPNEACNLGSINLKLMVTEKNGKMVVDWERLSYVTRLSVRFLDNVIDANQYPLTIIDEVVKGNRKIGLGVMGFADMLILLQTSYATEDAMVYAEKTMKFIQTEARIESQRLAEERGTFPNYEGSIYDGVMKLRNATLTTIAPTGTISMICSASSGVEPLFAVAYTKTVLDGTALIEVNPLFEAFANEYGFNSQELMHKIAEQGTVLGLPEVPNWVQEVFTTAQEIAPEWHIRIQAAFQKYTDNAVSKTVNFANSATREEIAEVYRLADELNCKGVTVYRDGSREEQVLSTGTSTAQSQAQSRIEGNQQPASDQFIPKTPFIPEVNTVVPRPRPTTTIGVTEKIKIGCGNLYVSVNADEKGICEVFTNTGRAGGCSSQSEATARLISIALRSGLSVDAITEQVKGIRCPACMRREGVSVTSCPDAIARVIKKYNEVGINVQFGAQVIVPTTEHPSVVAREKSSVGKVTEKKPRASVALENACPECGMAINHESGCVVCTHCGYSKCG</sequence>
<evidence type="ECO:0000256" key="2">
    <source>
        <dbReference type="ARBA" id="ARBA00007405"/>
    </source>
</evidence>
<evidence type="ECO:0000256" key="9">
    <source>
        <dbReference type="ARBA" id="ARBA00023157"/>
    </source>
</evidence>
<protein>
    <recommendedName>
        <fullName evidence="14">Vitamin B12-dependent ribonucleotide reductase</fullName>
        <ecNumber evidence="14">1.17.4.1</ecNumber>
    </recommendedName>
</protein>